<reference evidence="3" key="2">
    <citation type="submission" date="2022-10" db="EMBL/GenBank/DDBJ databases">
        <authorList>
            <consortium name="ENA_rothamsted_submissions"/>
            <consortium name="culmorum"/>
            <person name="King R."/>
        </authorList>
    </citation>
    <scope>NUCLEOTIDE SEQUENCE</scope>
</reference>
<evidence type="ECO:0000256" key="2">
    <source>
        <dbReference type="PROSITE-ProRule" id="PRU00339"/>
    </source>
</evidence>
<dbReference type="PANTHER" id="PTHR21405:SF0">
    <property type="entry name" value="TETRATRICOPEPTIDE REPEAT PROTEIN 36"/>
    <property type="match status" value="1"/>
</dbReference>
<evidence type="ECO:0000256" key="1">
    <source>
        <dbReference type="ARBA" id="ARBA00006995"/>
    </source>
</evidence>
<dbReference type="InterPro" id="IPR011990">
    <property type="entry name" value="TPR-like_helical_dom_sf"/>
</dbReference>
<gene>
    <name evidence="3" type="ORF">CHIRRI_LOCUS9001</name>
</gene>
<dbReference type="Pfam" id="PF13181">
    <property type="entry name" value="TPR_8"/>
    <property type="match status" value="1"/>
</dbReference>
<keyword evidence="2" id="KW-0802">TPR repeat</keyword>
<proteinExistence type="inferred from homology"/>
<dbReference type="GO" id="GO:0006570">
    <property type="term" value="P:tyrosine metabolic process"/>
    <property type="evidence" value="ECO:0007669"/>
    <property type="project" value="TreeGrafter"/>
</dbReference>
<keyword evidence="4" id="KW-1185">Reference proteome</keyword>
<dbReference type="OrthoDB" id="539634at2759"/>
<dbReference type="Gene3D" id="1.25.40.10">
    <property type="entry name" value="Tetratricopeptide repeat domain"/>
    <property type="match status" value="1"/>
</dbReference>
<evidence type="ECO:0000313" key="3">
    <source>
        <dbReference type="EMBL" id="CAG9806136.1"/>
    </source>
</evidence>
<dbReference type="InterPro" id="IPR038906">
    <property type="entry name" value="TTC36"/>
</dbReference>
<evidence type="ECO:0000313" key="4">
    <source>
        <dbReference type="Proteomes" id="UP001153620"/>
    </source>
</evidence>
<dbReference type="EMBL" id="OU895878">
    <property type="protein sequence ID" value="CAG9806136.1"/>
    <property type="molecule type" value="Genomic_DNA"/>
</dbReference>
<feature type="repeat" description="TPR" evidence="2">
    <location>
        <begin position="57"/>
        <end position="90"/>
    </location>
</feature>
<reference evidence="3" key="1">
    <citation type="submission" date="2022-01" db="EMBL/GenBank/DDBJ databases">
        <authorList>
            <person name="King R."/>
        </authorList>
    </citation>
    <scope>NUCLEOTIDE SEQUENCE</scope>
</reference>
<dbReference type="AlphaFoldDB" id="A0A9N9RWB3"/>
<dbReference type="SUPFAM" id="SSF48452">
    <property type="entry name" value="TPR-like"/>
    <property type="match status" value="1"/>
</dbReference>
<dbReference type="SMART" id="SM00028">
    <property type="entry name" value="TPR"/>
    <property type="match status" value="3"/>
</dbReference>
<name>A0A9N9RWB3_9DIPT</name>
<accession>A0A9N9RWB3</accession>
<dbReference type="Proteomes" id="UP001153620">
    <property type="component" value="Chromosome 2"/>
</dbReference>
<dbReference type="InterPro" id="IPR019734">
    <property type="entry name" value="TPR_rpt"/>
</dbReference>
<organism evidence="3 4">
    <name type="scientific">Chironomus riparius</name>
    <dbReference type="NCBI Taxonomy" id="315576"/>
    <lineage>
        <taxon>Eukaryota</taxon>
        <taxon>Metazoa</taxon>
        <taxon>Ecdysozoa</taxon>
        <taxon>Arthropoda</taxon>
        <taxon>Hexapoda</taxon>
        <taxon>Insecta</taxon>
        <taxon>Pterygota</taxon>
        <taxon>Neoptera</taxon>
        <taxon>Endopterygota</taxon>
        <taxon>Diptera</taxon>
        <taxon>Nematocera</taxon>
        <taxon>Chironomoidea</taxon>
        <taxon>Chironomidae</taxon>
        <taxon>Chironominae</taxon>
        <taxon>Chironomus</taxon>
    </lineage>
</organism>
<evidence type="ECO:0008006" key="5">
    <source>
        <dbReference type="Google" id="ProtNLM"/>
    </source>
</evidence>
<comment type="similarity">
    <text evidence="1">Belongs to the TTC36 family.</text>
</comment>
<dbReference type="PROSITE" id="PS50005">
    <property type="entry name" value="TPR"/>
    <property type="match status" value="1"/>
</dbReference>
<dbReference type="PANTHER" id="PTHR21405">
    <property type="entry name" value="CDNA SEQUENCE BC021608"/>
    <property type="match status" value="1"/>
</dbReference>
<protein>
    <recommendedName>
        <fullName evidence="5">Tetratricopeptide repeat protein 36</fullName>
    </recommendedName>
</protein>
<sequence>MSASGTKEISARDLQILDLLFDQSKSEDLVRNCTQPIHDDINIKDDDEEITEEITSSKKYEIEGVVLAEAAKFDEALEKFNKAIEAAPNRPSPYNNRAQLFRFLKDDEKTISDLNKAIELSGDKYKLTKCRAYTQRGIIHRMQNNLDAARDDFNESAKLGSKFSRQQLVDINPYAQLCNQMVTQILGNYQNY</sequence>